<dbReference type="STRING" id="291169.A9E74_01070"/>
<organism evidence="5 6">
    <name type="scientific">Methylophaga muralis</name>
    <dbReference type="NCBI Taxonomy" id="291169"/>
    <lineage>
        <taxon>Bacteria</taxon>
        <taxon>Pseudomonadati</taxon>
        <taxon>Pseudomonadota</taxon>
        <taxon>Gammaproteobacteria</taxon>
        <taxon>Thiotrichales</taxon>
        <taxon>Piscirickettsiaceae</taxon>
        <taxon>Methylophaga</taxon>
    </lineage>
</organism>
<dbReference type="EMBL" id="MCRI01000008">
    <property type="protein sequence ID" value="ODN67169.1"/>
    <property type="molecule type" value="Genomic_DNA"/>
</dbReference>
<evidence type="ECO:0000256" key="2">
    <source>
        <dbReference type="ARBA" id="ARBA00023125"/>
    </source>
</evidence>
<comment type="caution">
    <text evidence="5">The sequence shown here is derived from an EMBL/GenBank/DDBJ whole genome shotgun (WGS) entry which is preliminary data.</text>
</comment>
<feature type="domain" description="HTH araC/xylS-type" evidence="4">
    <location>
        <begin position="227"/>
        <end position="328"/>
    </location>
</feature>
<keyword evidence="2" id="KW-0238">DNA-binding</keyword>
<dbReference type="Pfam" id="PF14525">
    <property type="entry name" value="AraC_binding_2"/>
    <property type="match status" value="1"/>
</dbReference>
<sequence>MMDAIVGSTSIDRLSGQRFSTADLPKKDRLEWLKEVIGREYANVEITPPKKGELFNEMSIYPWQQLRLSTIRSHAISLERLSPEPSSDNQDCYFAVMLCSGNYKLEQAGREVFLKAGEMTFYDATRPHRISIPQSFSKVLVSIPRSLLKQTIRNVDDLTATKISPTSGLPAITTNFIQTTVQQLSSLKQSEFNSLSEQLLNMFTLTLSGTETAQLQSNTKHRRLLLTRVKQQIMTQLFDPDLDANVIASRIGISKRYLNNLFHEEETSLMGFVLDHRMAECRKQLLNIMQQEKTISEIAFQAGFNNMSHFSRVFKSYFGHSPREYRQLYLNK</sequence>
<proteinExistence type="predicted"/>
<evidence type="ECO:0000313" key="5">
    <source>
        <dbReference type="EMBL" id="ODN67169.1"/>
    </source>
</evidence>
<dbReference type="SUPFAM" id="SSF46689">
    <property type="entry name" value="Homeodomain-like"/>
    <property type="match status" value="1"/>
</dbReference>
<keyword evidence="1" id="KW-0805">Transcription regulation</keyword>
<dbReference type="PATRIC" id="fig|291169.3.peg.1076"/>
<dbReference type="PANTHER" id="PTHR46796">
    <property type="entry name" value="HTH-TYPE TRANSCRIPTIONAL ACTIVATOR RHAS-RELATED"/>
    <property type="match status" value="1"/>
</dbReference>
<reference evidence="5 6" key="1">
    <citation type="submission" date="2016-07" db="EMBL/GenBank/DDBJ databases">
        <title>Draft Genome Sequence of Methylophaga muralis Bur 1.</title>
        <authorList>
            <person name="Vasilenko O.V."/>
            <person name="Doronina N.V."/>
            <person name="Shmareva M.N."/>
            <person name="Tarlachkov S.V."/>
            <person name="Mustakhimov I."/>
            <person name="Trotsenko Y.A."/>
        </authorList>
    </citation>
    <scope>NUCLEOTIDE SEQUENCE [LARGE SCALE GENOMIC DNA]</scope>
    <source>
        <strain evidence="5 6">Bur 1</strain>
    </source>
</reference>
<name>A0A1E3GSZ3_9GAMM</name>
<dbReference type="InterPro" id="IPR035418">
    <property type="entry name" value="AraC-bd_2"/>
</dbReference>
<dbReference type="GO" id="GO:0043565">
    <property type="term" value="F:sequence-specific DNA binding"/>
    <property type="evidence" value="ECO:0007669"/>
    <property type="project" value="InterPro"/>
</dbReference>
<accession>A0A1E3GSZ3</accession>
<dbReference type="PANTHER" id="PTHR46796:SF6">
    <property type="entry name" value="ARAC SUBFAMILY"/>
    <property type="match status" value="1"/>
</dbReference>
<evidence type="ECO:0000256" key="3">
    <source>
        <dbReference type="ARBA" id="ARBA00023163"/>
    </source>
</evidence>
<evidence type="ECO:0000259" key="4">
    <source>
        <dbReference type="PROSITE" id="PS01124"/>
    </source>
</evidence>
<dbReference type="InterPro" id="IPR009057">
    <property type="entry name" value="Homeodomain-like_sf"/>
</dbReference>
<dbReference type="GO" id="GO:0003700">
    <property type="term" value="F:DNA-binding transcription factor activity"/>
    <property type="evidence" value="ECO:0007669"/>
    <property type="project" value="InterPro"/>
</dbReference>
<evidence type="ECO:0000313" key="6">
    <source>
        <dbReference type="Proteomes" id="UP000094379"/>
    </source>
</evidence>
<dbReference type="Gene3D" id="1.10.10.60">
    <property type="entry name" value="Homeodomain-like"/>
    <property type="match status" value="1"/>
</dbReference>
<dbReference type="AlphaFoldDB" id="A0A1E3GSZ3"/>
<dbReference type="PRINTS" id="PR00032">
    <property type="entry name" value="HTHARAC"/>
</dbReference>
<evidence type="ECO:0000256" key="1">
    <source>
        <dbReference type="ARBA" id="ARBA00023015"/>
    </source>
</evidence>
<protein>
    <submittedName>
        <fullName evidence="5">Transcriptional activator NphR</fullName>
    </submittedName>
</protein>
<dbReference type="SMART" id="SM00342">
    <property type="entry name" value="HTH_ARAC"/>
    <property type="match status" value="1"/>
</dbReference>
<gene>
    <name evidence="5" type="primary">nphR_1</name>
    <name evidence="5" type="ORF">A9E74_01070</name>
</gene>
<dbReference type="InterPro" id="IPR050204">
    <property type="entry name" value="AraC_XylS_family_regulators"/>
</dbReference>
<dbReference type="Pfam" id="PF12833">
    <property type="entry name" value="HTH_18"/>
    <property type="match status" value="1"/>
</dbReference>
<keyword evidence="6" id="KW-1185">Reference proteome</keyword>
<keyword evidence="3" id="KW-0804">Transcription</keyword>
<dbReference type="Proteomes" id="UP000094379">
    <property type="component" value="Unassembled WGS sequence"/>
</dbReference>
<dbReference type="PROSITE" id="PS01124">
    <property type="entry name" value="HTH_ARAC_FAMILY_2"/>
    <property type="match status" value="1"/>
</dbReference>
<dbReference type="InterPro" id="IPR018060">
    <property type="entry name" value="HTH_AraC"/>
</dbReference>
<dbReference type="InterPro" id="IPR020449">
    <property type="entry name" value="Tscrpt_reg_AraC-type_HTH"/>
</dbReference>